<dbReference type="InterPro" id="IPR053188">
    <property type="entry name" value="FkbM_Methyltransferase"/>
</dbReference>
<reference evidence="2" key="1">
    <citation type="submission" date="2020-12" db="EMBL/GenBank/DDBJ databases">
        <title>Pontibaca salina gen. nov., sp. nov., isolated from marine sediment.</title>
        <authorList>
            <person name="Bo J."/>
            <person name="Wang S."/>
            <person name="Song X."/>
            <person name="Du Z."/>
        </authorList>
    </citation>
    <scope>NUCLEOTIDE SEQUENCE</scope>
    <source>
        <strain evidence="2">S1109L</strain>
    </source>
</reference>
<dbReference type="Gene3D" id="3.40.50.150">
    <property type="entry name" value="Vaccinia Virus protein VP39"/>
    <property type="match status" value="1"/>
</dbReference>
<dbReference type="NCBIfam" id="TIGR01444">
    <property type="entry name" value="fkbM_fam"/>
    <property type="match status" value="1"/>
</dbReference>
<dbReference type="InterPro" id="IPR029063">
    <property type="entry name" value="SAM-dependent_MTases_sf"/>
</dbReference>
<dbReference type="Proteomes" id="UP000613255">
    <property type="component" value="Unassembled WGS sequence"/>
</dbReference>
<dbReference type="SUPFAM" id="SSF53335">
    <property type="entry name" value="S-adenosyl-L-methionine-dependent methyltransferases"/>
    <property type="match status" value="1"/>
</dbReference>
<dbReference type="PANTHER" id="PTHR36973">
    <property type="entry name" value="SLL1456 PROTEIN-RELATED"/>
    <property type="match status" value="1"/>
</dbReference>
<dbReference type="GO" id="GO:0008171">
    <property type="term" value="F:O-methyltransferase activity"/>
    <property type="evidence" value="ECO:0007669"/>
    <property type="project" value="TreeGrafter"/>
</dbReference>
<accession>A0A934HUX3</accession>
<keyword evidence="3" id="KW-1185">Reference proteome</keyword>
<evidence type="ECO:0000259" key="1">
    <source>
        <dbReference type="Pfam" id="PF05050"/>
    </source>
</evidence>
<keyword evidence="2" id="KW-0808">Transferase</keyword>
<dbReference type="GO" id="GO:0032259">
    <property type="term" value="P:methylation"/>
    <property type="evidence" value="ECO:0007669"/>
    <property type="project" value="UniProtKB-KW"/>
</dbReference>
<dbReference type="Pfam" id="PF05050">
    <property type="entry name" value="Methyltransf_21"/>
    <property type="match status" value="1"/>
</dbReference>
<organism evidence="2 3">
    <name type="scientific">Pontibaca salina</name>
    <dbReference type="NCBI Taxonomy" id="2795731"/>
    <lineage>
        <taxon>Bacteria</taxon>
        <taxon>Pseudomonadati</taxon>
        <taxon>Pseudomonadota</taxon>
        <taxon>Alphaproteobacteria</taxon>
        <taxon>Rhodobacterales</taxon>
        <taxon>Roseobacteraceae</taxon>
        <taxon>Pontibaca</taxon>
    </lineage>
</organism>
<dbReference type="PANTHER" id="PTHR36973:SF4">
    <property type="entry name" value="NODULATION PROTEIN"/>
    <property type="match status" value="1"/>
</dbReference>
<evidence type="ECO:0000313" key="3">
    <source>
        <dbReference type="Proteomes" id="UP000613255"/>
    </source>
</evidence>
<protein>
    <submittedName>
        <fullName evidence="2">FkbM family methyltransferase</fullName>
    </submittedName>
</protein>
<evidence type="ECO:0000313" key="2">
    <source>
        <dbReference type="EMBL" id="MBI6630975.1"/>
    </source>
</evidence>
<keyword evidence="2" id="KW-0489">Methyltransferase</keyword>
<feature type="domain" description="Methyltransferase FkbM" evidence="1">
    <location>
        <begin position="27"/>
        <end position="195"/>
    </location>
</feature>
<proteinExistence type="predicted"/>
<gene>
    <name evidence="2" type="ORF">JAO82_13920</name>
</gene>
<comment type="caution">
    <text evidence="2">The sequence shown here is derived from an EMBL/GenBank/DDBJ whole genome shotgun (WGS) entry which is preliminary data.</text>
</comment>
<dbReference type="InterPro" id="IPR006342">
    <property type="entry name" value="FkbM_mtfrase"/>
</dbReference>
<dbReference type="AlphaFoldDB" id="A0A934HUX3"/>
<sequence length="293" mass="32996">MTKKQAIERMRTLFETLNPETPVRILDIGANPLIEGEASYQSLLNHGFAEVVGFEPQQDALDALNSRKSDSETYLPYALGDGSVQNLNLYKSLGFTSVFAADPKSAEYLGFTSDMALIKSEPVQTRKLDQVAEVQIVDFLKIDVQGSEAAIIRYGRQKLAEACVVQTEIRMFPLYKAEPRLGELESELSNQDFQFLQFATLKHVCLAQRFKKRLKRSEFAQAVDGDAFFVRDLRMVQNYSVEQVKKLAIIADAIIGSHDLTLHALEILLERGKIEAVLIDDYFSLIPEAKLRN</sequence>
<dbReference type="EMBL" id="JAEIJD010000019">
    <property type="protein sequence ID" value="MBI6630975.1"/>
    <property type="molecule type" value="Genomic_DNA"/>
</dbReference>
<dbReference type="RefSeq" id="WP_198686997.1">
    <property type="nucleotide sequence ID" value="NZ_JAEIJD010000019.1"/>
</dbReference>
<name>A0A934HUX3_9RHOB</name>